<name>A0A9D1W4M6_9FIRM</name>
<protein>
    <submittedName>
        <fullName evidence="9">4Fe-4S binding protein</fullName>
    </submittedName>
</protein>
<keyword evidence="5" id="KW-0408">Iron</keyword>
<organism evidence="9 10">
    <name type="scientific">Candidatus Lachnoclostridium stercoripullorum</name>
    <dbReference type="NCBI Taxonomy" id="2838635"/>
    <lineage>
        <taxon>Bacteria</taxon>
        <taxon>Bacillati</taxon>
        <taxon>Bacillota</taxon>
        <taxon>Clostridia</taxon>
        <taxon>Lachnospirales</taxon>
        <taxon>Lachnospiraceae</taxon>
    </lineage>
</organism>
<feature type="transmembrane region" description="Helical" evidence="7">
    <location>
        <begin position="69"/>
        <end position="95"/>
    </location>
</feature>
<dbReference type="SUPFAM" id="SSF54862">
    <property type="entry name" value="4Fe-4S ferredoxins"/>
    <property type="match status" value="1"/>
</dbReference>
<evidence type="ECO:0000313" key="10">
    <source>
        <dbReference type="Proteomes" id="UP000886780"/>
    </source>
</evidence>
<dbReference type="PANTHER" id="PTHR30176:SF3">
    <property type="entry name" value="FERREDOXIN-TYPE PROTEIN NAPH"/>
    <property type="match status" value="1"/>
</dbReference>
<dbReference type="PROSITE" id="PS00198">
    <property type="entry name" value="4FE4S_FER_1"/>
    <property type="match status" value="2"/>
</dbReference>
<dbReference type="InterPro" id="IPR017900">
    <property type="entry name" value="4Fe4S_Fe_S_CS"/>
</dbReference>
<reference evidence="9" key="2">
    <citation type="submission" date="2021-04" db="EMBL/GenBank/DDBJ databases">
        <authorList>
            <person name="Gilroy R."/>
        </authorList>
    </citation>
    <scope>NUCLEOTIDE SEQUENCE</scope>
    <source>
        <strain evidence="9">ChiGjej4B4-12881</strain>
    </source>
</reference>
<proteinExistence type="predicted"/>
<dbReference type="Pfam" id="PF12801">
    <property type="entry name" value="Fer4_5"/>
    <property type="match status" value="3"/>
</dbReference>
<evidence type="ECO:0000256" key="7">
    <source>
        <dbReference type="SAM" id="Phobius"/>
    </source>
</evidence>
<evidence type="ECO:0000256" key="6">
    <source>
        <dbReference type="ARBA" id="ARBA00023014"/>
    </source>
</evidence>
<keyword evidence="4" id="KW-0249">Electron transport</keyword>
<comment type="caution">
    <text evidence="9">The sequence shown here is derived from an EMBL/GenBank/DDBJ whole genome shotgun (WGS) entry which is preliminary data.</text>
</comment>
<feature type="domain" description="4Fe-4S ferredoxin-type" evidence="8">
    <location>
        <begin position="220"/>
        <end position="239"/>
    </location>
</feature>
<evidence type="ECO:0000256" key="1">
    <source>
        <dbReference type="ARBA" id="ARBA00022448"/>
    </source>
</evidence>
<feature type="domain" description="4Fe-4S ferredoxin-type" evidence="8">
    <location>
        <begin position="242"/>
        <end position="274"/>
    </location>
</feature>
<keyword evidence="6" id="KW-0411">Iron-sulfur</keyword>
<dbReference type="Pfam" id="PF00037">
    <property type="entry name" value="Fer4"/>
    <property type="match status" value="1"/>
</dbReference>
<dbReference type="InterPro" id="IPR051684">
    <property type="entry name" value="Electron_Trans/Redox"/>
</dbReference>
<dbReference type="Gene3D" id="3.30.70.20">
    <property type="match status" value="1"/>
</dbReference>
<dbReference type="GO" id="GO:0046872">
    <property type="term" value="F:metal ion binding"/>
    <property type="evidence" value="ECO:0007669"/>
    <property type="project" value="UniProtKB-KW"/>
</dbReference>
<gene>
    <name evidence="9" type="ORF">IAA28_05445</name>
</gene>
<dbReference type="Proteomes" id="UP000886780">
    <property type="component" value="Unassembled WGS sequence"/>
</dbReference>
<evidence type="ECO:0000256" key="5">
    <source>
        <dbReference type="ARBA" id="ARBA00023004"/>
    </source>
</evidence>
<keyword evidence="7" id="KW-0472">Membrane</keyword>
<evidence type="ECO:0000313" key="9">
    <source>
        <dbReference type="EMBL" id="HIX52230.1"/>
    </source>
</evidence>
<keyword evidence="7" id="KW-0812">Transmembrane</keyword>
<dbReference type="Gene3D" id="3.40.50.1780">
    <property type="match status" value="1"/>
</dbReference>
<dbReference type="AlphaFoldDB" id="A0A9D1W4M6"/>
<evidence type="ECO:0000256" key="4">
    <source>
        <dbReference type="ARBA" id="ARBA00022982"/>
    </source>
</evidence>
<evidence type="ECO:0000256" key="3">
    <source>
        <dbReference type="ARBA" id="ARBA00022723"/>
    </source>
</evidence>
<sequence length="290" mass="32029">MRHWVQAAWFALTNGYVLGFLEGKIYRGKLKSVCVPGLNCYSCPGALGACPIGSLQAVMDSGKFQVSCYVFGFLILFGTCLGRFICGWLCPFGLVQDLLHRIPIFRKRKNLPGHSALVYLKYGVLALFVLILPATVAVTVTGMGEPWFCKYICPSGTLLGGLPLLAANPSLRSAAGALFGWKFAVLLAVLLLSVKYYRPFCKYLCPLGAVYGWFNPIALYRLRVDEDKCVKCSACQKACGMDIPVWEKPNSVECIRCGDCRAVCPTGAIETTAERFRQCKMKRETEKELQ</sequence>
<evidence type="ECO:0000256" key="2">
    <source>
        <dbReference type="ARBA" id="ARBA00022485"/>
    </source>
</evidence>
<evidence type="ECO:0000259" key="8">
    <source>
        <dbReference type="PROSITE" id="PS51379"/>
    </source>
</evidence>
<feature type="transmembrane region" description="Helical" evidence="7">
    <location>
        <begin position="116"/>
        <end position="138"/>
    </location>
</feature>
<accession>A0A9D1W4M6</accession>
<reference evidence="9" key="1">
    <citation type="journal article" date="2021" name="PeerJ">
        <title>Extensive microbial diversity within the chicken gut microbiome revealed by metagenomics and culture.</title>
        <authorList>
            <person name="Gilroy R."/>
            <person name="Ravi A."/>
            <person name="Getino M."/>
            <person name="Pursley I."/>
            <person name="Horton D.L."/>
            <person name="Alikhan N.F."/>
            <person name="Baker D."/>
            <person name="Gharbi K."/>
            <person name="Hall N."/>
            <person name="Watson M."/>
            <person name="Adriaenssens E.M."/>
            <person name="Foster-Nyarko E."/>
            <person name="Jarju S."/>
            <person name="Secka A."/>
            <person name="Antonio M."/>
            <person name="Oren A."/>
            <person name="Chaudhuri R.R."/>
            <person name="La Ragione R."/>
            <person name="Hildebrand F."/>
            <person name="Pallen M.J."/>
        </authorList>
    </citation>
    <scope>NUCLEOTIDE SEQUENCE</scope>
    <source>
        <strain evidence="9">ChiGjej4B4-12881</strain>
    </source>
</reference>
<dbReference type="EMBL" id="DXEU01000097">
    <property type="protein sequence ID" value="HIX52230.1"/>
    <property type="molecule type" value="Genomic_DNA"/>
</dbReference>
<dbReference type="PROSITE" id="PS51379">
    <property type="entry name" value="4FE4S_FER_2"/>
    <property type="match status" value="2"/>
</dbReference>
<dbReference type="GO" id="GO:0051539">
    <property type="term" value="F:4 iron, 4 sulfur cluster binding"/>
    <property type="evidence" value="ECO:0007669"/>
    <property type="project" value="UniProtKB-KW"/>
</dbReference>
<keyword evidence="2" id="KW-0004">4Fe-4S</keyword>
<keyword evidence="7" id="KW-1133">Transmembrane helix</keyword>
<feature type="transmembrane region" description="Helical" evidence="7">
    <location>
        <begin position="174"/>
        <end position="194"/>
    </location>
</feature>
<dbReference type="PANTHER" id="PTHR30176">
    <property type="entry name" value="FERREDOXIN-TYPE PROTEIN NAPH"/>
    <property type="match status" value="1"/>
</dbReference>
<dbReference type="InterPro" id="IPR017896">
    <property type="entry name" value="4Fe4S_Fe-S-bd"/>
</dbReference>
<keyword evidence="1" id="KW-0813">Transport</keyword>
<dbReference type="GO" id="GO:0005886">
    <property type="term" value="C:plasma membrane"/>
    <property type="evidence" value="ECO:0007669"/>
    <property type="project" value="TreeGrafter"/>
</dbReference>
<keyword evidence="3" id="KW-0479">Metal-binding</keyword>